<evidence type="ECO:0000256" key="7">
    <source>
        <dbReference type="ARBA" id="ARBA00023004"/>
    </source>
</evidence>
<evidence type="ECO:0000256" key="8">
    <source>
        <dbReference type="PIRSR" id="PIRSR000005-1"/>
    </source>
</evidence>
<evidence type="ECO:0000256" key="3">
    <source>
        <dbReference type="ARBA" id="ARBA00022617"/>
    </source>
</evidence>
<dbReference type="AlphaFoldDB" id="A0A2P7NZ33"/>
<feature type="chain" id="PRO_5015194132" evidence="10">
    <location>
        <begin position="22"/>
        <end position="225"/>
    </location>
</feature>
<comment type="subcellular location">
    <subcellularLocation>
        <location evidence="1">Periplasm</location>
    </subcellularLocation>
</comment>
<evidence type="ECO:0000256" key="5">
    <source>
        <dbReference type="ARBA" id="ARBA00022764"/>
    </source>
</evidence>
<dbReference type="PANTHER" id="PTHR33751">
    <property type="entry name" value="CBB3-TYPE CYTOCHROME C OXIDASE SUBUNIT FIXP"/>
    <property type="match status" value="1"/>
</dbReference>
<evidence type="ECO:0000256" key="1">
    <source>
        <dbReference type="ARBA" id="ARBA00004418"/>
    </source>
</evidence>
<accession>A0A2P7NZ33</accession>
<evidence type="ECO:0000256" key="2">
    <source>
        <dbReference type="ARBA" id="ARBA00022448"/>
    </source>
</evidence>
<keyword evidence="10" id="KW-0732">Signal</keyword>
<dbReference type="GO" id="GO:0042597">
    <property type="term" value="C:periplasmic space"/>
    <property type="evidence" value="ECO:0007669"/>
    <property type="project" value="UniProtKB-SubCell"/>
</dbReference>
<dbReference type="GO" id="GO:0020037">
    <property type="term" value="F:heme binding"/>
    <property type="evidence" value="ECO:0007669"/>
    <property type="project" value="InterPro"/>
</dbReference>
<dbReference type="OrthoDB" id="9773456at2"/>
<dbReference type="GO" id="GO:0009055">
    <property type="term" value="F:electron transfer activity"/>
    <property type="evidence" value="ECO:0007669"/>
    <property type="project" value="InterPro"/>
</dbReference>
<dbReference type="PIRSF" id="PIRSF000005">
    <property type="entry name" value="Cytochrome_c4"/>
    <property type="match status" value="1"/>
</dbReference>
<keyword evidence="5" id="KW-0574">Periplasm</keyword>
<feature type="binding site" description="axial binding residue" evidence="9">
    <location>
        <position position="160"/>
    </location>
    <ligand>
        <name>heme c</name>
        <dbReference type="ChEBI" id="CHEBI:61717"/>
        <label>2</label>
    </ligand>
    <ligandPart>
        <name>Fe</name>
        <dbReference type="ChEBI" id="CHEBI:18248"/>
    </ligandPart>
</feature>
<dbReference type="Proteomes" id="UP000241912">
    <property type="component" value="Unassembled WGS sequence"/>
</dbReference>
<reference evidence="12 13" key="1">
    <citation type="submission" date="2018-03" db="EMBL/GenBank/DDBJ databases">
        <title>Draft genome of Nitrosomonas supralitoralis APG5.</title>
        <authorList>
            <person name="Urakawa H."/>
            <person name="Lopez J.V."/>
        </authorList>
    </citation>
    <scope>NUCLEOTIDE SEQUENCE [LARGE SCALE GENOMIC DNA]</scope>
    <source>
        <strain evidence="12 13">APG5</strain>
    </source>
</reference>
<dbReference type="SUPFAM" id="SSF46626">
    <property type="entry name" value="Cytochrome c"/>
    <property type="match status" value="2"/>
</dbReference>
<keyword evidence="13" id="KW-1185">Reference proteome</keyword>
<dbReference type="Pfam" id="PF00034">
    <property type="entry name" value="Cytochrom_C"/>
    <property type="match status" value="2"/>
</dbReference>
<keyword evidence="7 9" id="KW-0408">Iron</keyword>
<dbReference type="InterPro" id="IPR024167">
    <property type="entry name" value="Cytochrome_c4-like"/>
</dbReference>
<feature type="binding site" description="covalent" evidence="8">
    <location>
        <position position="53"/>
    </location>
    <ligand>
        <name>heme c</name>
        <dbReference type="ChEBI" id="CHEBI:61717"/>
        <label>1</label>
    </ligand>
</feature>
<keyword evidence="4 9" id="KW-0479">Metal-binding</keyword>
<feature type="binding site" description="covalent" evidence="8">
    <location>
        <position position="156"/>
    </location>
    <ligand>
        <name>heme c</name>
        <dbReference type="ChEBI" id="CHEBI:61717"/>
        <label>2</label>
    </ligand>
</feature>
<comment type="caution">
    <text evidence="12">The sequence shown here is derived from an EMBL/GenBank/DDBJ whole genome shotgun (WGS) entry which is preliminary data.</text>
</comment>
<feature type="binding site" description="axial binding residue" evidence="9">
    <location>
        <position position="101"/>
    </location>
    <ligand>
        <name>heme c</name>
        <dbReference type="ChEBI" id="CHEBI:61717"/>
        <label>1</label>
    </ligand>
    <ligandPart>
        <name>Fe</name>
        <dbReference type="ChEBI" id="CHEBI:18248"/>
    </ligandPart>
</feature>
<dbReference type="InterPro" id="IPR036909">
    <property type="entry name" value="Cyt_c-like_dom_sf"/>
</dbReference>
<evidence type="ECO:0000313" key="13">
    <source>
        <dbReference type="Proteomes" id="UP000241912"/>
    </source>
</evidence>
<feature type="domain" description="Cytochrome c" evidence="11">
    <location>
        <begin position="135"/>
        <end position="225"/>
    </location>
</feature>
<evidence type="ECO:0000313" key="12">
    <source>
        <dbReference type="EMBL" id="PSJ18720.1"/>
    </source>
</evidence>
<sequence length="225" mass="23937">MKMIKTMVMLAAFAMAAPISAETTEDAPTTPVDTPVDAPAVPATAEEIASGVCAGCHNADGNSVIPMNPILANQHAEYITKQLMDFKANGDEPPKRNSPVMSAMVAALSPEDMKELGAYYAKQKNIPSQIPANKKLVETGKILYHGGHLKDAIPACASCHGPTGAGIPPLYPAIAGQHAEYIVMQLEQFNKGERGGAHNNVMQQVISRMNAREKNAVSVYISTMH</sequence>
<dbReference type="PROSITE" id="PS51007">
    <property type="entry name" value="CYTC"/>
    <property type="match status" value="2"/>
</dbReference>
<organism evidence="12 13">
    <name type="scientific">Nitrosomonas supralitoralis</name>
    <dbReference type="NCBI Taxonomy" id="2116706"/>
    <lineage>
        <taxon>Bacteria</taxon>
        <taxon>Pseudomonadati</taxon>
        <taxon>Pseudomonadota</taxon>
        <taxon>Betaproteobacteria</taxon>
        <taxon>Nitrosomonadales</taxon>
        <taxon>Nitrosomonadaceae</taxon>
        <taxon>Nitrosomonas</taxon>
    </lineage>
</organism>
<evidence type="ECO:0000256" key="10">
    <source>
        <dbReference type="SAM" id="SignalP"/>
    </source>
</evidence>
<keyword evidence="6" id="KW-0249">Electron transport</keyword>
<evidence type="ECO:0000259" key="11">
    <source>
        <dbReference type="PROSITE" id="PS51007"/>
    </source>
</evidence>
<feature type="binding site" description="axial binding residue" evidence="9">
    <location>
        <position position="57"/>
    </location>
    <ligand>
        <name>heme c</name>
        <dbReference type="ChEBI" id="CHEBI:61717"/>
        <label>1</label>
    </ligand>
    <ligandPart>
        <name>Fe</name>
        <dbReference type="ChEBI" id="CHEBI:18248"/>
    </ligandPart>
</feature>
<dbReference type="GO" id="GO:0005506">
    <property type="term" value="F:iron ion binding"/>
    <property type="evidence" value="ECO:0007669"/>
    <property type="project" value="InterPro"/>
</dbReference>
<evidence type="ECO:0000256" key="4">
    <source>
        <dbReference type="ARBA" id="ARBA00022723"/>
    </source>
</evidence>
<keyword evidence="3 8" id="KW-0349">Heme</keyword>
<feature type="binding site" description="covalent" evidence="8">
    <location>
        <position position="159"/>
    </location>
    <ligand>
        <name>heme c</name>
        <dbReference type="ChEBI" id="CHEBI:61717"/>
        <label>2</label>
    </ligand>
</feature>
<evidence type="ECO:0000256" key="9">
    <source>
        <dbReference type="PIRSR" id="PIRSR000005-2"/>
    </source>
</evidence>
<protein>
    <submittedName>
        <fullName evidence="12">Cytochrome c4</fullName>
    </submittedName>
</protein>
<proteinExistence type="predicted"/>
<dbReference type="PANTHER" id="PTHR33751:SF9">
    <property type="entry name" value="CYTOCHROME C4"/>
    <property type="match status" value="1"/>
</dbReference>
<feature type="binding site" description="axial binding residue" evidence="9">
    <location>
        <position position="202"/>
    </location>
    <ligand>
        <name>heme c</name>
        <dbReference type="ChEBI" id="CHEBI:61717"/>
        <label>2</label>
    </ligand>
    <ligandPart>
        <name>Fe</name>
        <dbReference type="ChEBI" id="CHEBI:18248"/>
    </ligandPart>
</feature>
<dbReference type="RefSeq" id="WP_106705526.1">
    <property type="nucleotide sequence ID" value="NZ_PXXU01000003.1"/>
</dbReference>
<comment type="PTM">
    <text evidence="8">Binds 2 heme c groups covalently per subunit.</text>
</comment>
<dbReference type="InterPro" id="IPR009056">
    <property type="entry name" value="Cyt_c-like_dom"/>
</dbReference>
<feature type="signal peptide" evidence="10">
    <location>
        <begin position="1"/>
        <end position="21"/>
    </location>
</feature>
<dbReference type="Gene3D" id="1.10.760.10">
    <property type="entry name" value="Cytochrome c-like domain"/>
    <property type="match status" value="2"/>
</dbReference>
<dbReference type="InterPro" id="IPR050597">
    <property type="entry name" value="Cytochrome_c_Oxidase_Subunit"/>
</dbReference>
<feature type="domain" description="Cytochrome c" evidence="11">
    <location>
        <begin position="40"/>
        <end position="124"/>
    </location>
</feature>
<name>A0A2P7NZ33_9PROT</name>
<evidence type="ECO:0000256" key="6">
    <source>
        <dbReference type="ARBA" id="ARBA00022982"/>
    </source>
</evidence>
<dbReference type="EMBL" id="PXXU01000003">
    <property type="protein sequence ID" value="PSJ18720.1"/>
    <property type="molecule type" value="Genomic_DNA"/>
</dbReference>
<feature type="binding site" description="covalent" evidence="8">
    <location>
        <position position="56"/>
    </location>
    <ligand>
        <name>heme c</name>
        <dbReference type="ChEBI" id="CHEBI:61717"/>
        <label>1</label>
    </ligand>
</feature>
<keyword evidence="2" id="KW-0813">Transport</keyword>
<gene>
    <name evidence="12" type="ORF">C7H79_01490</name>
</gene>